<keyword evidence="2" id="KW-1185">Reference proteome</keyword>
<name>A0A069QGA5_HOYLO</name>
<accession>A0A069QGA5</accession>
<dbReference type="HOGENOM" id="CLU_3237664_0_0_10"/>
<protein>
    <submittedName>
        <fullName evidence="1">Uncharacterized protein</fullName>
    </submittedName>
</protein>
<dbReference type="EMBL" id="JNGW01000088">
    <property type="protein sequence ID" value="KDR51903.1"/>
    <property type="molecule type" value="Genomic_DNA"/>
</dbReference>
<evidence type="ECO:0000313" key="1">
    <source>
        <dbReference type="EMBL" id="KDR51903.1"/>
    </source>
</evidence>
<organism evidence="1 2">
    <name type="scientific">Hoylesella loescheii DSM 19665 = JCM 12249 = ATCC 15930</name>
    <dbReference type="NCBI Taxonomy" id="1122985"/>
    <lineage>
        <taxon>Bacteria</taxon>
        <taxon>Pseudomonadati</taxon>
        <taxon>Bacteroidota</taxon>
        <taxon>Bacteroidia</taxon>
        <taxon>Bacteroidales</taxon>
        <taxon>Prevotellaceae</taxon>
        <taxon>Hoylesella</taxon>
    </lineage>
</organism>
<dbReference type="PATRIC" id="fig|1122985.7.peg.2128"/>
<gene>
    <name evidence="1" type="ORF">HMPREF1991_02051</name>
</gene>
<proteinExistence type="predicted"/>
<sequence length="43" mass="4938">MRNNYYVTHWAVVSATALVYMHPIDCCEPNVFFEISTDNLNSA</sequence>
<dbReference type="Proteomes" id="UP000027442">
    <property type="component" value="Unassembled WGS sequence"/>
</dbReference>
<dbReference type="AlphaFoldDB" id="A0A069QGA5"/>
<evidence type="ECO:0000313" key="2">
    <source>
        <dbReference type="Proteomes" id="UP000027442"/>
    </source>
</evidence>
<comment type="caution">
    <text evidence="1">The sequence shown here is derived from an EMBL/GenBank/DDBJ whole genome shotgun (WGS) entry which is preliminary data.</text>
</comment>
<reference evidence="1 2" key="1">
    <citation type="submission" date="2013-08" db="EMBL/GenBank/DDBJ databases">
        <authorList>
            <person name="Weinstock G."/>
            <person name="Sodergren E."/>
            <person name="Wylie T."/>
            <person name="Fulton L."/>
            <person name="Fulton R."/>
            <person name="Fronick C."/>
            <person name="O'Laughlin M."/>
            <person name="Godfrey J."/>
            <person name="Miner T."/>
            <person name="Herter B."/>
            <person name="Appelbaum E."/>
            <person name="Cordes M."/>
            <person name="Lek S."/>
            <person name="Wollam A."/>
            <person name="Pepin K.H."/>
            <person name="Palsikar V.B."/>
            <person name="Mitreva M."/>
            <person name="Wilson R.K."/>
        </authorList>
    </citation>
    <scope>NUCLEOTIDE SEQUENCE [LARGE SCALE GENOMIC DNA]</scope>
    <source>
        <strain evidence="1 2">ATCC 15930</strain>
    </source>
</reference>